<feature type="region of interest" description="Disordered" evidence="2">
    <location>
        <begin position="1"/>
        <end position="31"/>
    </location>
</feature>
<dbReference type="EMBL" id="JARBJD010000069">
    <property type="protein sequence ID" value="KAK2955232.1"/>
    <property type="molecule type" value="Genomic_DNA"/>
</dbReference>
<keyword evidence="1" id="KW-0175">Coiled coil</keyword>
<feature type="coiled-coil region" evidence="1">
    <location>
        <begin position="97"/>
        <end position="145"/>
    </location>
</feature>
<evidence type="ECO:0000313" key="3">
    <source>
        <dbReference type="EMBL" id="KAK2955232.1"/>
    </source>
</evidence>
<keyword evidence="4" id="KW-1185">Reference proteome</keyword>
<sequence length="319" mass="36712">MGKKREKKGKKREKKGKKRGKEGKGRVGGIRNEDVVERRELEEKVGGMIVRHFGGNVQRRVGKIGVIGIDIGKERFWMKKREEDRKRENELRLQQRLDEIGRKEVEQERRMKEIEKNAKLERNRMQNEEDALRKIMKEDEETRKRQSRKSYEVVDWYDRSNTQYSYDCSGSRFSLKSGANLVLLSHVSVSGCFRFGVTSVAQTGQLQNHANFPYLPQTAGWCCDCRKCIQNSKVTQSGTACEKGVNGQRVVLEADGRGGRRTLRLSQNGLTQPTFFSNIPVPFRFVVSFHTTQNYVYIESATVVKAPLMTNGLIVVRMD</sequence>
<feature type="compositionally biased region" description="Basic residues" evidence="2">
    <location>
        <begin position="1"/>
        <end position="21"/>
    </location>
</feature>
<evidence type="ECO:0000256" key="2">
    <source>
        <dbReference type="SAM" id="MobiDB-lite"/>
    </source>
</evidence>
<evidence type="ECO:0000256" key="1">
    <source>
        <dbReference type="SAM" id="Coils"/>
    </source>
</evidence>
<comment type="caution">
    <text evidence="3">The sequence shown here is derived from an EMBL/GenBank/DDBJ whole genome shotgun (WGS) entry which is preliminary data.</text>
</comment>
<name>A0ABQ9XUS0_9EUKA</name>
<evidence type="ECO:0000313" key="4">
    <source>
        <dbReference type="Proteomes" id="UP001281761"/>
    </source>
</evidence>
<gene>
    <name evidence="3" type="ORF">BLNAU_9784</name>
</gene>
<dbReference type="Proteomes" id="UP001281761">
    <property type="component" value="Unassembled WGS sequence"/>
</dbReference>
<accession>A0ABQ9XUS0</accession>
<reference evidence="3 4" key="1">
    <citation type="journal article" date="2022" name="bioRxiv">
        <title>Genomics of Preaxostyla Flagellates Illuminates Evolutionary Transitions and the Path Towards Mitochondrial Loss.</title>
        <authorList>
            <person name="Novak L.V.F."/>
            <person name="Treitli S.C."/>
            <person name="Pyrih J."/>
            <person name="Halakuc P."/>
            <person name="Pipaliya S.V."/>
            <person name="Vacek V."/>
            <person name="Brzon O."/>
            <person name="Soukal P."/>
            <person name="Eme L."/>
            <person name="Dacks J.B."/>
            <person name="Karnkowska A."/>
            <person name="Elias M."/>
            <person name="Hampl V."/>
        </authorList>
    </citation>
    <scope>NUCLEOTIDE SEQUENCE [LARGE SCALE GENOMIC DNA]</scope>
    <source>
        <strain evidence="3">NAU3</strain>
        <tissue evidence="3">Gut</tissue>
    </source>
</reference>
<proteinExistence type="predicted"/>
<protein>
    <submittedName>
        <fullName evidence="3">Uncharacterized protein</fullName>
    </submittedName>
</protein>
<organism evidence="3 4">
    <name type="scientific">Blattamonas nauphoetae</name>
    <dbReference type="NCBI Taxonomy" id="2049346"/>
    <lineage>
        <taxon>Eukaryota</taxon>
        <taxon>Metamonada</taxon>
        <taxon>Preaxostyla</taxon>
        <taxon>Oxymonadida</taxon>
        <taxon>Blattamonas</taxon>
    </lineage>
</organism>